<dbReference type="Gene3D" id="1.10.260.40">
    <property type="entry name" value="lambda repressor-like DNA-binding domains"/>
    <property type="match status" value="1"/>
</dbReference>
<evidence type="ECO:0000313" key="3">
    <source>
        <dbReference type="EMBL" id="NJP43317.1"/>
    </source>
</evidence>
<dbReference type="CDD" id="cd00093">
    <property type="entry name" value="HTH_XRE"/>
    <property type="match status" value="1"/>
</dbReference>
<feature type="compositionally biased region" description="Low complexity" evidence="1">
    <location>
        <begin position="87"/>
        <end position="125"/>
    </location>
</feature>
<feature type="domain" description="HTH cro/C1-type" evidence="2">
    <location>
        <begin position="12"/>
        <end position="67"/>
    </location>
</feature>
<dbReference type="SUPFAM" id="SSF47413">
    <property type="entry name" value="lambda repressor-like DNA-binding domains"/>
    <property type="match status" value="1"/>
</dbReference>
<evidence type="ECO:0000259" key="2">
    <source>
        <dbReference type="PROSITE" id="PS50943"/>
    </source>
</evidence>
<feature type="region of interest" description="Disordered" evidence="1">
    <location>
        <begin position="83"/>
        <end position="128"/>
    </location>
</feature>
<keyword evidence="4" id="KW-1185">Reference proteome</keyword>
<dbReference type="PROSITE" id="PS50943">
    <property type="entry name" value="HTH_CROC1"/>
    <property type="match status" value="1"/>
</dbReference>
<protein>
    <submittedName>
        <fullName evidence="3">Helix-turn-helix domain-containing protein</fullName>
    </submittedName>
</protein>
<dbReference type="SMART" id="SM00530">
    <property type="entry name" value="HTH_XRE"/>
    <property type="match status" value="1"/>
</dbReference>
<feature type="compositionally biased region" description="Low complexity" evidence="1">
    <location>
        <begin position="222"/>
        <end position="259"/>
    </location>
</feature>
<evidence type="ECO:0000313" key="4">
    <source>
        <dbReference type="Proteomes" id="UP000734511"/>
    </source>
</evidence>
<reference evidence="3 4" key="1">
    <citation type="submission" date="2020-03" db="EMBL/GenBank/DDBJ databases">
        <title>WGS of actinomycetes isolated from Thailand.</title>
        <authorList>
            <person name="Thawai C."/>
        </authorList>
    </citation>
    <scope>NUCLEOTIDE SEQUENCE [LARGE SCALE GENOMIC DNA]</scope>
    <source>
        <strain evidence="3 4">PRB2-1</strain>
    </source>
</reference>
<dbReference type="Pfam" id="PF13560">
    <property type="entry name" value="HTH_31"/>
    <property type="match status" value="1"/>
</dbReference>
<name>A0ABX0ZLD2_9ACTN</name>
<dbReference type="Proteomes" id="UP000734511">
    <property type="component" value="Unassembled WGS sequence"/>
</dbReference>
<organism evidence="3 4">
    <name type="scientific">Actinacidiphila epipremni</name>
    <dbReference type="NCBI Taxonomy" id="2053013"/>
    <lineage>
        <taxon>Bacteria</taxon>
        <taxon>Bacillati</taxon>
        <taxon>Actinomycetota</taxon>
        <taxon>Actinomycetes</taxon>
        <taxon>Kitasatosporales</taxon>
        <taxon>Streptomycetaceae</taxon>
        <taxon>Actinacidiphila</taxon>
    </lineage>
</organism>
<proteinExistence type="predicted"/>
<accession>A0ABX0ZLD2</accession>
<dbReference type="EMBL" id="JAATEJ010000004">
    <property type="protein sequence ID" value="NJP43317.1"/>
    <property type="molecule type" value="Genomic_DNA"/>
</dbReference>
<dbReference type="InterPro" id="IPR010982">
    <property type="entry name" value="Lambda_DNA-bd_dom_sf"/>
</dbReference>
<feature type="region of interest" description="Disordered" evidence="1">
    <location>
        <begin position="202"/>
        <end position="271"/>
    </location>
</feature>
<gene>
    <name evidence="3" type="ORF">HCN08_07870</name>
</gene>
<comment type="caution">
    <text evidence="3">The sequence shown here is derived from an EMBL/GenBank/DDBJ whole genome shotgun (WGS) entry which is preliminary data.</text>
</comment>
<dbReference type="InterPro" id="IPR001387">
    <property type="entry name" value="Cro/C1-type_HTH"/>
</dbReference>
<sequence length="474" mass="47988">MTTHVEDFAARLRELKERSGRSYGQLAPRLHVSTSTLHRYCTGAAVPPEYAPVERLARLCGATPEDLLTLHRTWLLATTTRRPTPVAPAAAEPQPAPGQAPQAAAGGAAEPAAADATGSPAAPADDADHAGAAEGFAEPVPEAALAAAELPAAPAPGADRAGAGAQGAGRRGAWWGRRGALVAGAVVAVGVAGVLPVALQGGGGSHGGSPAAGAARAGGGAAVPSGPAGRVAAPATTAGPTRGVGAPPATSAPARSADPSPEPSGSDLAPFRLNVLDDNWDTQCGQWFLMPQRPGKVPPPPSLEQTGAWAEALGGVAAGHLRLQVTAQTAQAQPVVLHNLYVHVVSSKPAPKGNVYTPGAGCGGGLDPASFAVDLDATTPRTKPVAGFADDGRTRTRTDFPYKISTSDPQVLDVDASTADRDVSWYLELTWSCGDRSGRVTVDDHGRPFRTVGLHGDTAYFYNGTAWAPTTAED</sequence>
<evidence type="ECO:0000256" key="1">
    <source>
        <dbReference type="SAM" id="MobiDB-lite"/>
    </source>
</evidence>
<dbReference type="RefSeq" id="WP_167982185.1">
    <property type="nucleotide sequence ID" value="NZ_JAATEJ010000004.1"/>
</dbReference>